<dbReference type="GO" id="GO:0006412">
    <property type="term" value="P:translation"/>
    <property type="evidence" value="ECO:0007669"/>
    <property type="project" value="UniProtKB-KW"/>
</dbReference>
<sequence length="181" mass="19979">MNANVLALARRMQEWGLLETPAPDAALRWIEIFLEAYGERVADLDLARPLVLALRAESCVVPALELERLRSREVLFFLDAVAQYVDAQPELRALPLAHDLPAIGEEFGLNAHDAVDSVRMALTGVRDDVPLEFLFPLLGHDRILIRVGAINARLLHGRGLEPIAFGPDGAPFEPIHGKRPS</sequence>
<keyword evidence="5" id="KW-0030">Aminoacyl-tRNA synthetase</keyword>
<gene>
    <name evidence="6" type="ORF">CARN1_0988</name>
</gene>
<name>E6PJ66_9ZZZZ</name>
<dbReference type="GO" id="GO:0005524">
    <property type="term" value="F:ATP binding"/>
    <property type="evidence" value="ECO:0007669"/>
    <property type="project" value="UniProtKB-KW"/>
</dbReference>
<evidence type="ECO:0000256" key="4">
    <source>
        <dbReference type="ARBA" id="ARBA00022917"/>
    </source>
</evidence>
<keyword evidence="2" id="KW-0547">Nucleotide-binding</keyword>
<keyword evidence="3" id="KW-0067">ATP-binding</keyword>
<organism evidence="6">
    <name type="scientific">mine drainage metagenome</name>
    <dbReference type="NCBI Taxonomy" id="410659"/>
    <lineage>
        <taxon>unclassified sequences</taxon>
        <taxon>metagenomes</taxon>
        <taxon>ecological metagenomes</taxon>
    </lineage>
</organism>
<evidence type="ECO:0000313" key="6">
    <source>
        <dbReference type="EMBL" id="CBH76508.1"/>
    </source>
</evidence>
<proteinExistence type="predicted"/>
<dbReference type="GO" id="GO:0000049">
    <property type="term" value="F:tRNA binding"/>
    <property type="evidence" value="ECO:0007669"/>
    <property type="project" value="InterPro"/>
</dbReference>
<dbReference type="InterPro" id="IPR008925">
    <property type="entry name" value="aa_tRNA-synth_I_cd-bd_sf"/>
</dbReference>
<keyword evidence="4" id="KW-0648">Protein biosynthesis</keyword>
<dbReference type="EMBL" id="CABL01000019">
    <property type="protein sequence ID" value="CBH76508.1"/>
    <property type="molecule type" value="Genomic_DNA"/>
</dbReference>
<evidence type="ECO:0000256" key="3">
    <source>
        <dbReference type="ARBA" id="ARBA00022840"/>
    </source>
</evidence>
<evidence type="ECO:0000256" key="1">
    <source>
        <dbReference type="ARBA" id="ARBA00022598"/>
    </source>
</evidence>
<evidence type="ECO:0000256" key="5">
    <source>
        <dbReference type="ARBA" id="ARBA00023146"/>
    </source>
</evidence>
<dbReference type="SUPFAM" id="SSF48163">
    <property type="entry name" value="An anticodon-binding domain of class I aminoacyl-tRNA synthetases"/>
    <property type="match status" value="1"/>
</dbReference>
<keyword evidence="1" id="KW-0436">Ligase</keyword>
<evidence type="ECO:0000256" key="2">
    <source>
        <dbReference type="ARBA" id="ARBA00022741"/>
    </source>
</evidence>
<accession>E6PJ66</accession>
<reference evidence="6" key="1">
    <citation type="submission" date="2009-10" db="EMBL/GenBank/DDBJ databases">
        <title>Diversity of trophic interactions inside an arsenic-rich microbial ecosystem.</title>
        <authorList>
            <person name="Bertin P.N."/>
            <person name="Heinrich-Salmeron A."/>
            <person name="Pelletier E."/>
            <person name="Goulhen-Chollet F."/>
            <person name="Arsene-Ploetze F."/>
            <person name="Gallien S."/>
            <person name="Calteau A."/>
            <person name="Vallenet D."/>
            <person name="Casiot C."/>
            <person name="Chane-Woon-Ming B."/>
            <person name="Giloteaux L."/>
            <person name="Barakat M."/>
            <person name="Bonnefoy V."/>
            <person name="Bruneel O."/>
            <person name="Chandler M."/>
            <person name="Cleiss J."/>
            <person name="Duran R."/>
            <person name="Elbaz-Poulichet F."/>
            <person name="Fonknechten N."/>
            <person name="Lauga B."/>
            <person name="Mornico D."/>
            <person name="Ortet P."/>
            <person name="Schaeffer C."/>
            <person name="Siguier P."/>
            <person name="Alexander Thil Smith A."/>
            <person name="Van Dorsselaer A."/>
            <person name="Weissenbach J."/>
            <person name="Medigue C."/>
            <person name="Le Paslier D."/>
        </authorList>
    </citation>
    <scope>NUCLEOTIDE SEQUENCE</scope>
</reference>
<protein>
    <submittedName>
        <fullName evidence="6">Uncharacterized protein</fullName>
    </submittedName>
</protein>
<dbReference type="AlphaFoldDB" id="E6PJ66"/>
<dbReference type="GO" id="GO:0004812">
    <property type="term" value="F:aminoacyl-tRNA ligase activity"/>
    <property type="evidence" value="ECO:0007669"/>
    <property type="project" value="UniProtKB-KW"/>
</dbReference>
<comment type="caution">
    <text evidence="6">The sequence shown here is derived from an EMBL/GenBank/DDBJ whole genome shotgun (WGS) entry which is preliminary data.</text>
</comment>